<dbReference type="PANTHER" id="PTHR15723:SF0">
    <property type="entry name" value="CARBOHYDRATE SULFOTRANSFERASE 15"/>
    <property type="match status" value="1"/>
</dbReference>
<organism evidence="3 4">
    <name type="scientific">Tegillarca granosa</name>
    <name type="common">Malaysian cockle</name>
    <name type="synonym">Anadara granosa</name>
    <dbReference type="NCBI Taxonomy" id="220873"/>
    <lineage>
        <taxon>Eukaryota</taxon>
        <taxon>Metazoa</taxon>
        <taxon>Spiralia</taxon>
        <taxon>Lophotrochozoa</taxon>
        <taxon>Mollusca</taxon>
        <taxon>Bivalvia</taxon>
        <taxon>Autobranchia</taxon>
        <taxon>Pteriomorphia</taxon>
        <taxon>Arcoida</taxon>
        <taxon>Arcoidea</taxon>
        <taxon>Arcidae</taxon>
        <taxon>Tegillarca</taxon>
    </lineage>
</organism>
<dbReference type="Gene3D" id="3.40.50.300">
    <property type="entry name" value="P-loop containing nucleotide triphosphate hydrolases"/>
    <property type="match status" value="1"/>
</dbReference>
<dbReference type="Pfam" id="PF00685">
    <property type="entry name" value="Sulfotransfer_1"/>
    <property type="match status" value="1"/>
</dbReference>
<evidence type="ECO:0000256" key="1">
    <source>
        <dbReference type="SAM" id="Phobius"/>
    </source>
</evidence>
<keyword evidence="4" id="KW-1185">Reference proteome</keyword>
<dbReference type="Proteomes" id="UP001217089">
    <property type="component" value="Unassembled WGS sequence"/>
</dbReference>
<keyword evidence="1" id="KW-0812">Transmembrane</keyword>
<keyword evidence="1" id="KW-1133">Transmembrane helix</keyword>
<accession>A0ABQ9EL71</accession>
<dbReference type="InterPro" id="IPR000863">
    <property type="entry name" value="Sulfotransferase_dom"/>
</dbReference>
<feature type="transmembrane region" description="Helical" evidence="1">
    <location>
        <begin position="9"/>
        <end position="27"/>
    </location>
</feature>
<protein>
    <recommendedName>
        <fullName evidence="2">Sulfotransferase domain-containing protein</fullName>
    </recommendedName>
</protein>
<feature type="domain" description="Sulfotransferase" evidence="2">
    <location>
        <begin position="104"/>
        <end position="322"/>
    </location>
</feature>
<dbReference type="InterPro" id="IPR052654">
    <property type="entry name" value="CS_Sulfotransferase"/>
</dbReference>
<gene>
    <name evidence="3" type="ORF">KUTeg_016552</name>
</gene>
<keyword evidence="1" id="KW-0472">Membrane</keyword>
<proteinExistence type="predicted"/>
<sequence>MAFTMRSSCFKSTISIAIILAIVYIVFDQSTRSSSERHSTKQIENQTANRLPNRKTIITSTASTIQSSTYNRKSPPPKLLSDYKNPCWRSEVSGNIRCIPYFQIIGMDKCGTTDLFDRIVKHPEILQNDGVLNKETMWWSWHRYVNIKSFPLSIRAIFAVVGDGTPMDMWDFTGWTQIPQNQNLTEPKYLTPHLIKHINNKTKFIIILRNPVDRLYSDYFFLNPSKNLTRITFHKAVETSKLNLENCRKLYTLRKCLYNRTLARIHLGYYSVFLKEWFNVFPREQFIILRTEDYSKSIGQHLNKIFKFLKVRQLSDEEMTKLGMLKTKRLYETKNKPNGTRGDMLDETLFESDSIHQIN</sequence>
<reference evidence="3 4" key="1">
    <citation type="submission" date="2022-12" db="EMBL/GenBank/DDBJ databases">
        <title>Chromosome-level genome of Tegillarca granosa.</title>
        <authorList>
            <person name="Kim J."/>
        </authorList>
    </citation>
    <scope>NUCLEOTIDE SEQUENCE [LARGE SCALE GENOMIC DNA]</scope>
    <source>
        <strain evidence="3">Teg-2019</strain>
        <tissue evidence="3">Adductor muscle</tissue>
    </source>
</reference>
<dbReference type="EMBL" id="JARBDR010000813">
    <property type="protein sequence ID" value="KAJ8306007.1"/>
    <property type="molecule type" value="Genomic_DNA"/>
</dbReference>
<comment type="caution">
    <text evidence="3">The sequence shown here is derived from an EMBL/GenBank/DDBJ whole genome shotgun (WGS) entry which is preliminary data.</text>
</comment>
<dbReference type="SUPFAM" id="SSF52540">
    <property type="entry name" value="P-loop containing nucleoside triphosphate hydrolases"/>
    <property type="match status" value="1"/>
</dbReference>
<name>A0ABQ9EL71_TEGGR</name>
<evidence type="ECO:0000313" key="4">
    <source>
        <dbReference type="Proteomes" id="UP001217089"/>
    </source>
</evidence>
<dbReference type="InterPro" id="IPR027417">
    <property type="entry name" value="P-loop_NTPase"/>
</dbReference>
<dbReference type="PANTHER" id="PTHR15723">
    <property type="entry name" value="CARBOHYDRATE SULFOTRANSFERASE 15"/>
    <property type="match status" value="1"/>
</dbReference>
<evidence type="ECO:0000313" key="3">
    <source>
        <dbReference type="EMBL" id="KAJ8306007.1"/>
    </source>
</evidence>
<evidence type="ECO:0000259" key="2">
    <source>
        <dbReference type="Pfam" id="PF00685"/>
    </source>
</evidence>